<reference evidence="2" key="1">
    <citation type="submission" date="2016-10" db="EMBL/GenBank/DDBJ databases">
        <authorList>
            <person name="Varghese N."/>
            <person name="Submissions S."/>
        </authorList>
    </citation>
    <scope>NUCLEOTIDE SEQUENCE [LARGE SCALE GENOMIC DNA]</scope>
    <source>
        <strain evidence="2">CGMCC 1.12402</strain>
    </source>
</reference>
<accession>A0A1I0RT64</accession>
<protein>
    <submittedName>
        <fullName evidence="1">Uncharacterized protein</fullName>
    </submittedName>
</protein>
<keyword evidence="2" id="KW-1185">Reference proteome</keyword>
<evidence type="ECO:0000313" key="1">
    <source>
        <dbReference type="EMBL" id="SEW44572.1"/>
    </source>
</evidence>
<dbReference type="AlphaFoldDB" id="A0A1I0RT64"/>
<evidence type="ECO:0000313" key="2">
    <source>
        <dbReference type="Proteomes" id="UP000199437"/>
    </source>
</evidence>
<organism evidence="1 2">
    <name type="scientific">Roseivirga pacifica</name>
    <dbReference type="NCBI Taxonomy" id="1267423"/>
    <lineage>
        <taxon>Bacteria</taxon>
        <taxon>Pseudomonadati</taxon>
        <taxon>Bacteroidota</taxon>
        <taxon>Cytophagia</taxon>
        <taxon>Cytophagales</taxon>
        <taxon>Roseivirgaceae</taxon>
        <taxon>Roseivirga</taxon>
    </lineage>
</organism>
<gene>
    <name evidence="1" type="ORF">SAMN05216290_4090</name>
</gene>
<dbReference type="EMBL" id="FOIR01000007">
    <property type="protein sequence ID" value="SEW44572.1"/>
    <property type="molecule type" value="Genomic_DNA"/>
</dbReference>
<dbReference type="Proteomes" id="UP000199437">
    <property type="component" value="Unassembled WGS sequence"/>
</dbReference>
<name>A0A1I0RT64_9BACT</name>
<sequence>MGLPKRMEQGYLNDRQMWLFANRTYQQCEEMAATGIIYNCPINPVSNLTNNTT</sequence>
<proteinExistence type="predicted"/>